<reference evidence="2" key="2">
    <citation type="submission" date="2020-05" db="UniProtKB">
        <authorList>
            <consortium name="EnsemblMetazoa"/>
        </authorList>
    </citation>
    <scope>IDENTIFICATION</scope>
    <source>
        <strain evidence="2">JHB</strain>
    </source>
</reference>
<dbReference type="eggNOG" id="ENOG502S9Y9">
    <property type="taxonomic scope" value="Eukaryota"/>
</dbReference>
<protein>
    <submittedName>
        <fullName evidence="1 2">Uncharacterized protein</fullName>
    </submittedName>
</protein>
<dbReference type="InParanoid" id="B0WRU8"/>
<dbReference type="EnsemblMetazoa" id="CPIJ009951-RA">
    <property type="protein sequence ID" value="CPIJ009951-PA"/>
    <property type="gene ID" value="CPIJ009951"/>
</dbReference>
<organism>
    <name type="scientific">Culex quinquefasciatus</name>
    <name type="common">Southern house mosquito</name>
    <name type="synonym">Culex pungens</name>
    <dbReference type="NCBI Taxonomy" id="7176"/>
    <lineage>
        <taxon>Eukaryota</taxon>
        <taxon>Metazoa</taxon>
        <taxon>Ecdysozoa</taxon>
        <taxon>Arthropoda</taxon>
        <taxon>Hexapoda</taxon>
        <taxon>Insecta</taxon>
        <taxon>Pterygota</taxon>
        <taxon>Neoptera</taxon>
        <taxon>Endopterygota</taxon>
        <taxon>Diptera</taxon>
        <taxon>Nematocera</taxon>
        <taxon>Culicoidea</taxon>
        <taxon>Culicidae</taxon>
        <taxon>Culicinae</taxon>
        <taxon>Culicini</taxon>
        <taxon>Culex</taxon>
        <taxon>Culex</taxon>
    </lineage>
</organism>
<name>B0WRU8_CULQU</name>
<dbReference type="InterPro" id="IPR053236">
    <property type="entry name" value="Cornifin"/>
</dbReference>
<dbReference type="PANTHER" id="PTHR13884:SF9">
    <property type="entry name" value="PROTEIN CBG13449"/>
    <property type="match status" value="1"/>
</dbReference>
<keyword evidence="3" id="KW-1185">Reference proteome</keyword>
<dbReference type="VEuPathDB" id="VectorBase:CPIJ009951"/>
<dbReference type="KEGG" id="cqu:CpipJ_CPIJ009951"/>
<evidence type="ECO:0000313" key="3">
    <source>
        <dbReference type="Proteomes" id="UP000002320"/>
    </source>
</evidence>
<dbReference type="PANTHER" id="PTHR13884">
    <property type="entry name" value="DUF853 DOMAIN-CONTAINING PROTEIN"/>
    <property type="match status" value="1"/>
</dbReference>
<evidence type="ECO:0000313" key="2">
    <source>
        <dbReference type="EnsemblMetazoa" id="CPIJ009951-PA"/>
    </source>
</evidence>
<evidence type="ECO:0000313" key="1">
    <source>
        <dbReference type="EMBL" id="EDS33510.1"/>
    </source>
</evidence>
<proteinExistence type="predicted"/>
<dbReference type="Proteomes" id="UP000002320">
    <property type="component" value="Unassembled WGS sequence"/>
</dbReference>
<dbReference type="EMBL" id="DS232060">
    <property type="protein sequence ID" value="EDS33510.1"/>
    <property type="molecule type" value="Genomic_DNA"/>
</dbReference>
<sequence length="232" mass="26315">MSPQADDDAHIVQIVVLFAVRTAMDVDVLMDYDSLLIDSSYFLYQHCKGSCCLRLPKERSTLPTNSGQQNVTWLQPGTDSLTYGQGDPQWQQQHSAAYLYADDPGDDVNLRLRSELSDVNNNDDGIPRALVSMSLREIFKSSNLQIFKSSNLQIFKSSNLQIFKSLNLQIFKYSNLQIFKSSNLQIFKSSNLQIFKSSNLQIFKSSNLQIFKSSNLQIFKSSNLQIFNSSNL</sequence>
<dbReference type="HOGENOM" id="CLU_1195875_0_0_1"/>
<accession>B0WRU8</accession>
<reference evidence="1" key="1">
    <citation type="submission" date="2007-03" db="EMBL/GenBank/DDBJ databases">
        <title>Annotation of Culex pipiens quinquefasciatus.</title>
        <authorList>
            <consortium name="The Broad Institute Genome Sequencing Platform"/>
            <person name="Atkinson P.W."/>
            <person name="Hemingway J."/>
            <person name="Christensen B.M."/>
            <person name="Higgs S."/>
            <person name="Kodira C."/>
            <person name="Hannick L."/>
            <person name="Megy K."/>
            <person name="O'Leary S."/>
            <person name="Pearson M."/>
            <person name="Haas B.J."/>
            <person name="Mauceli E."/>
            <person name="Wortman J.R."/>
            <person name="Lee N.H."/>
            <person name="Guigo R."/>
            <person name="Stanke M."/>
            <person name="Alvarado L."/>
            <person name="Amedeo P."/>
            <person name="Antoine C.H."/>
            <person name="Arensburger P."/>
            <person name="Bidwell S.L."/>
            <person name="Crawford M."/>
            <person name="Camaro F."/>
            <person name="Devon K."/>
            <person name="Engels R."/>
            <person name="Hammond M."/>
            <person name="Howarth C."/>
            <person name="Koehrsen M."/>
            <person name="Lawson D."/>
            <person name="Montgomery P."/>
            <person name="Nene V."/>
            <person name="Nusbaum C."/>
            <person name="Puiu D."/>
            <person name="Romero-Severson J."/>
            <person name="Severson D.W."/>
            <person name="Shumway M."/>
            <person name="Sisk P."/>
            <person name="Stolte C."/>
            <person name="Zeng Q."/>
            <person name="Eisenstadt E."/>
            <person name="Fraser-Liggett C."/>
            <person name="Strausberg R."/>
            <person name="Galagan J."/>
            <person name="Birren B."/>
            <person name="Collins F.H."/>
        </authorList>
    </citation>
    <scope>NUCLEOTIDE SEQUENCE [LARGE SCALE GENOMIC DNA]</scope>
    <source>
        <strain evidence="1">JHB</strain>
    </source>
</reference>
<dbReference type="AlphaFoldDB" id="B0WRU8"/>
<gene>
    <name evidence="2" type="primary">6042298</name>
    <name evidence="1" type="ORF">CpipJ_CPIJ009951</name>
</gene>